<feature type="region of interest" description="Disordered" evidence="1">
    <location>
        <begin position="1"/>
        <end position="37"/>
    </location>
</feature>
<dbReference type="RefSeq" id="XP_060458951.1">
    <property type="nucleotide sequence ID" value="XM_060602571.1"/>
</dbReference>
<feature type="compositionally biased region" description="Low complexity" evidence="1">
    <location>
        <begin position="17"/>
        <end position="28"/>
    </location>
</feature>
<feature type="domain" description="F-box" evidence="2">
    <location>
        <begin position="42"/>
        <end position="72"/>
    </location>
</feature>
<keyword evidence="4" id="KW-1185">Reference proteome</keyword>
<dbReference type="EMBL" id="AP028217">
    <property type="protein sequence ID" value="BEI93686.1"/>
    <property type="molecule type" value="Genomic_DNA"/>
</dbReference>
<dbReference type="InterPro" id="IPR001810">
    <property type="entry name" value="F-box_dom"/>
</dbReference>
<feature type="compositionally biased region" description="Polar residues" evidence="1">
    <location>
        <begin position="1"/>
        <end position="16"/>
    </location>
</feature>
<dbReference type="CDD" id="cd09917">
    <property type="entry name" value="F-box_SF"/>
    <property type="match status" value="1"/>
</dbReference>
<dbReference type="Proteomes" id="UP001233271">
    <property type="component" value="Chromosome 6"/>
</dbReference>
<evidence type="ECO:0000256" key="1">
    <source>
        <dbReference type="SAM" id="MobiDB-lite"/>
    </source>
</evidence>
<organism evidence="3 4">
    <name type="scientific">Cutaneotrichosporon cavernicola</name>
    <dbReference type="NCBI Taxonomy" id="279322"/>
    <lineage>
        <taxon>Eukaryota</taxon>
        <taxon>Fungi</taxon>
        <taxon>Dikarya</taxon>
        <taxon>Basidiomycota</taxon>
        <taxon>Agaricomycotina</taxon>
        <taxon>Tremellomycetes</taxon>
        <taxon>Trichosporonales</taxon>
        <taxon>Trichosporonaceae</taxon>
        <taxon>Cutaneotrichosporon</taxon>
    </lineage>
</organism>
<accession>A0AA48L881</accession>
<proteinExistence type="predicted"/>
<reference evidence="3" key="1">
    <citation type="journal article" date="2023" name="BMC Genomics">
        <title>Chromosome-level genome assemblies of Cutaneotrichosporon spp. (Trichosporonales, Basidiomycota) reveal imbalanced evolution between nucleotide sequences and chromosome synteny.</title>
        <authorList>
            <person name="Kobayashi Y."/>
            <person name="Kayamori A."/>
            <person name="Aoki K."/>
            <person name="Shiwa Y."/>
            <person name="Matsutani M."/>
            <person name="Fujita N."/>
            <person name="Sugita T."/>
            <person name="Iwasaki W."/>
            <person name="Tanaka N."/>
            <person name="Takashima M."/>
        </authorList>
    </citation>
    <scope>NUCLEOTIDE SEQUENCE</scope>
    <source>
        <strain evidence="3">HIS019</strain>
    </source>
</reference>
<sequence length="384" mass="43477">MNLLKTSSTRQLKATNSMSSDPSSPTSPENEERPHEPRSYLDAWEQILSYVDVPELLAVRGVCRTLREAADMRLSSHVVFHGDKIKNGTNLVWTAHCNISLAKNPDLWDNVQVLDIVGECDCDAEWTLDTPCTCLESLGLILDHTVPFKLNLECIRVNMRNFRLGFPLLTSKVHAQQVIYDLDLYPTKPSLCCLPLAPICGSRNVAVNIRYDPECHHVPHTDFAAQYYDPHVSYSLQFLPATRPRLPEWYGVQSCGSRVYGYPEGHRAGRLAENLLGILAELATHKPGQAHFIFGRLQHWPGCWFSRDHRMVTDLVAYEGLPWNKFAPSVAAEIFKLKFDEAHNDCLESLSERAQEWRRAEQLIFAIPQLALEGPCVCGCFFVE</sequence>
<name>A0AA48L881_9TREE</name>
<dbReference type="GeneID" id="85497556"/>
<evidence type="ECO:0000313" key="4">
    <source>
        <dbReference type="Proteomes" id="UP001233271"/>
    </source>
</evidence>
<evidence type="ECO:0000313" key="3">
    <source>
        <dbReference type="EMBL" id="BEI93686.1"/>
    </source>
</evidence>
<dbReference type="SUPFAM" id="SSF81383">
    <property type="entry name" value="F-box domain"/>
    <property type="match status" value="1"/>
</dbReference>
<dbReference type="Pfam" id="PF00646">
    <property type="entry name" value="F-box"/>
    <property type="match status" value="1"/>
</dbReference>
<dbReference type="InterPro" id="IPR036047">
    <property type="entry name" value="F-box-like_dom_sf"/>
</dbReference>
<protein>
    <recommendedName>
        <fullName evidence="2">F-box domain-containing protein</fullName>
    </recommendedName>
</protein>
<gene>
    <name evidence="3" type="ORF">CcaverHIS019_0601450</name>
</gene>
<dbReference type="AlphaFoldDB" id="A0AA48L881"/>
<dbReference type="KEGG" id="ccac:CcaHIS019_0601450"/>
<evidence type="ECO:0000259" key="2">
    <source>
        <dbReference type="Pfam" id="PF00646"/>
    </source>
</evidence>